<evidence type="ECO:0000313" key="2">
    <source>
        <dbReference type="Proteomes" id="UP000694888"/>
    </source>
</evidence>
<keyword evidence="3" id="KW-0808">Transferase</keyword>
<dbReference type="Gene3D" id="3.90.70.80">
    <property type="match status" value="1"/>
</dbReference>
<dbReference type="InterPro" id="IPR050704">
    <property type="entry name" value="Peptidase_C85-like"/>
</dbReference>
<dbReference type="GO" id="GO:0016740">
    <property type="term" value="F:transferase activity"/>
    <property type="evidence" value="ECO:0007669"/>
    <property type="project" value="UniProtKB-KW"/>
</dbReference>
<reference evidence="3" key="1">
    <citation type="submission" date="2025-08" db="UniProtKB">
        <authorList>
            <consortium name="RefSeq"/>
        </authorList>
    </citation>
    <scope>IDENTIFICATION</scope>
</reference>
<sequence length="160" mass="18721">MSDYSKKLMTKAINDMDAFLSDLGLARKAVTKDETCLFRAVSEKLFFTQCHHNKVKDACLNYLLRHEDEYQPFVAEAIDERVNRVKEGKTRAGHLEMIVMSRMYRLDFVLFHTPSLNHYSLTDNFYNQVFLCYVNDNHYDLVYSKTFLQTAAICQGRPID</sequence>
<evidence type="ECO:0000259" key="1">
    <source>
        <dbReference type="PROSITE" id="PS50802"/>
    </source>
</evidence>
<proteinExistence type="predicted"/>
<dbReference type="InterPro" id="IPR049769">
    <property type="entry name" value="OTU_OTU"/>
</dbReference>
<gene>
    <name evidence="3" type="primary">LOC101856323</name>
</gene>
<name>A0ABM1VPC3_APLCA</name>
<dbReference type="InterPro" id="IPR003323">
    <property type="entry name" value="OTU_dom"/>
</dbReference>
<dbReference type="RefSeq" id="XP_035824265.1">
    <property type="nucleotide sequence ID" value="XM_035968372.1"/>
</dbReference>
<dbReference type="PANTHER" id="PTHR12419">
    <property type="entry name" value="OTU DOMAIN CONTAINING PROTEIN"/>
    <property type="match status" value="1"/>
</dbReference>
<dbReference type="PANTHER" id="PTHR12419:SF115">
    <property type="entry name" value="PROTEIN OVARIAN TUMOR LOCUS-RELATED"/>
    <property type="match status" value="1"/>
</dbReference>
<feature type="domain" description="OTU" evidence="1">
    <location>
        <begin position="25"/>
        <end position="145"/>
    </location>
</feature>
<dbReference type="Proteomes" id="UP000694888">
    <property type="component" value="Unplaced"/>
</dbReference>
<keyword evidence="2" id="KW-1185">Reference proteome</keyword>
<dbReference type="GeneID" id="101856323"/>
<dbReference type="InterPro" id="IPR038765">
    <property type="entry name" value="Papain-like_cys_pep_sf"/>
</dbReference>
<protein>
    <submittedName>
        <fullName evidence="3">Bifunctional UDP-N-acetylglucosamine transferase and deubiquitinase ALG13</fullName>
    </submittedName>
</protein>
<dbReference type="SUPFAM" id="SSF54001">
    <property type="entry name" value="Cysteine proteinases"/>
    <property type="match status" value="1"/>
</dbReference>
<dbReference type="CDD" id="cd22753">
    <property type="entry name" value="OTU_ALG13-like"/>
    <property type="match status" value="1"/>
</dbReference>
<dbReference type="Pfam" id="PF02338">
    <property type="entry name" value="OTU"/>
    <property type="match status" value="1"/>
</dbReference>
<dbReference type="PROSITE" id="PS50802">
    <property type="entry name" value="OTU"/>
    <property type="match status" value="1"/>
</dbReference>
<accession>A0ABM1VPC3</accession>
<organism evidence="2 3">
    <name type="scientific">Aplysia californica</name>
    <name type="common">California sea hare</name>
    <dbReference type="NCBI Taxonomy" id="6500"/>
    <lineage>
        <taxon>Eukaryota</taxon>
        <taxon>Metazoa</taxon>
        <taxon>Spiralia</taxon>
        <taxon>Lophotrochozoa</taxon>
        <taxon>Mollusca</taxon>
        <taxon>Gastropoda</taxon>
        <taxon>Heterobranchia</taxon>
        <taxon>Euthyneura</taxon>
        <taxon>Tectipleura</taxon>
        <taxon>Aplysiida</taxon>
        <taxon>Aplysioidea</taxon>
        <taxon>Aplysiidae</taxon>
        <taxon>Aplysia</taxon>
    </lineage>
</organism>
<evidence type="ECO:0000313" key="3">
    <source>
        <dbReference type="RefSeq" id="XP_035824265.1"/>
    </source>
</evidence>